<evidence type="ECO:0000256" key="1">
    <source>
        <dbReference type="SAM" id="MobiDB-lite"/>
    </source>
</evidence>
<gene>
    <name evidence="2" type="ORF">RCO7_09531</name>
</gene>
<evidence type="ECO:0008006" key="4">
    <source>
        <dbReference type="Google" id="ProtNLM"/>
    </source>
</evidence>
<evidence type="ECO:0000313" key="3">
    <source>
        <dbReference type="Proteomes" id="UP000178129"/>
    </source>
</evidence>
<feature type="region of interest" description="Disordered" evidence="1">
    <location>
        <begin position="44"/>
        <end position="84"/>
    </location>
</feature>
<feature type="compositionally biased region" description="Low complexity" evidence="1">
    <location>
        <begin position="60"/>
        <end position="75"/>
    </location>
</feature>
<dbReference type="Proteomes" id="UP000178129">
    <property type="component" value="Unassembled WGS sequence"/>
</dbReference>
<dbReference type="InParanoid" id="A0A1E1K6G4"/>
<reference evidence="3" key="1">
    <citation type="submission" date="2016-03" db="EMBL/GenBank/DDBJ databases">
        <authorList>
            <person name="Ploux O."/>
        </authorList>
    </citation>
    <scope>NUCLEOTIDE SEQUENCE [LARGE SCALE GENOMIC DNA]</scope>
    <source>
        <strain evidence="3">UK7</strain>
    </source>
</reference>
<dbReference type="STRING" id="914237.A0A1E1K6G4"/>
<accession>A0A1E1K6G4</accession>
<sequence>MAGALPILGGRNARHSLSESNLHSLRKPILQAVPELPETQHTAAEVLPRSRTSSRALAMSKLSIKSSETSSSNGKRPATHSFDRPRKLGTAECMAKMASGHWIDVVVGPEKKTYKLPADILAYYSPIFGMATLAGPTIRLPKDSTADFEALIDFMIKGTLQDALAVDRWGDLAIERCVSFVVYAKKYDLGPVDDIVYDLLKAALMSDGDECLRGHHIERIFNSTSIESKLRVLITQGALSFGGISTGPIAAYRKQENQVQGFAAELLRQVRLASLSTSWLDPLSGSKKRSDKDWHGGRSTSVLSEEEIWIVSDED</sequence>
<organism evidence="2 3">
    <name type="scientific">Rhynchosporium graminicola</name>
    <dbReference type="NCBI Taxonomy" id="2792576"/>
    <lineage>
        <taxon>Eukaryota</taxon>
        <taxon>Fungi</taxon>
        <taxon>Dikarya</taxon>
        <taxon>Ascomycota</taxon>
        <taxon>Pezizomycotina</taxon>
        <taxon>Leotiomycetes</taxon>
        <taxon>Helotiales</taxon>
        <taxon>Ploettnerulaceae</taxon>
        <taxon>Rhynchosporium</taxon>
    </lineage>
</organism>
<comment type="caution">
    <text evidence="2">The sequence shown here is derived from an EMBL/GenBank/DDBJ whole genome shotgun (WGS) entry which is preliminary data.</text>
</comment>
<dbReference type="AlphaFoldDB" id="A0A1E1K6G4"/>
<dbReference type="EMBL" id="FJUW01000007">
    <property type="protein sequence ID" value="CZS93561.1"/>
    <property type="molecule type" value="Genomic_DNA"/>
</dbReference>
<proteinExistence type="predicted"/>
<keyword evidence="3" id="KW-1185">Reference proteome</keyword>
<name>A0A1E1K6G4_9HELO</name>
<evidence type="ECO:0000313" key="2">
    <source>
        <dbReference type="EMBL" id="CZS93561.1"/>
    </source>
</evidence>
<protein>
    <recommendedName>
        <fullName evidence="4">BTB domain-containing protein</fullName>
    </recommendedName>
</protein>